<dbReference type="EMBL" id="JAPESX010000526">
    <property type="protein sequence ID" value="KAJ8120870.1"/>
    <property type="molecule type" value="Genomic_DNA"/>
</dbReference>
<accession>A0ACC2J097</accession>
<comment type="caution">
    <text evidence="1">The sequence shown here is derived from an EMBL/GenBank/DDBJ whole genome shotgun (WGS) entry which is preliminary data.</text>
</comment>
<keyword evidence="2" id="KW-1185">Reference proteome</keyword>
<dbReference type="Proteomes" id="UP001153334">
    <property type="component" value="Unassembled WGS sequence"/>
</dbReference>
<sequence>MKDVQAQKDKFEKESSRIEVGALKVLLKAHVAECKRLAALLEYVEHVLSLVRYGAIYETVYLGDVSDAPTKLLRRDLIDLYGKILILLAHVKQDLDSSRVKRDWRMAIKASGVQRLGILKLIVNSVADRGNGHRDTDGDEQTDEGFAFFYYSKIDQELRGNPEAHILGSFLRQLARVSHYPKRIYTSLVKLYNSMKDQGMTFNGKLYQENLVQLVNLFPRTFLVLDGLDEMADNYIENIVEFLIELVKKSERVVKVFISSRQTPTITKLFLYHNPIKINVSYRNQPDIRKFVHKFVYETKNDDWDSDLKREVEKTLCEKASGMFKLAYLQTKRLAKVYSPEATRSQLKGLPKGLEEAYDEMCNIQDEDREYLKRAVEWVAYARQPLVTKFLLPVLQIGLESEDDEPCLSIKPSQLPDPALERICSELIRKDPDGVWRFPHASVEEYFRNKKPEPWISDKVPVKLAKLSVLLLTKIFRDLPLPESDEEAKYMAVKDIDCSRDQDPLISLRGYMARYWVWHIVTIRDCVDQRTIMSELLKRFMLAKDNPSETSSAYKAWARYTCQTHYEWTWSFRRDFMPADNPAFGIAALGLYSTTTSWGEECLKRSLKELNDRGLDLLSIAAWYGDLELCDKLAEFGTDMNRVLPSGSSALIEALKGNNVDCVKMLIKHGAKADIETSSRPLCSAASSRCNEEILNILLKHGAKPDDVCANCSRSTALQAAAAANELRIAKWLVEAGATVDKCTGGLYGNALAAAAYRGSQEVADFLIEQGADVNIDLEDSKYGCPLAAAFLGSKNPILSAGDWHDMDKSGLYSKPPSRKWEAIYGLVDAEREKREDLEDLEDLKRRFLKYKNRS</sequence>
<name>A0ACC2J097_9PEZI</name>
<proteinExistence type="predicted"/>
<evidence type="ECO:0000313" key="1">
    <source>
        <dbReference type="EMBL" id="KAJ8120870.1"/>
    </source>
</evidence>
<reference evidence="1" key="1">
    <citation type="submission" date="2022-11" db="EMBL/GenBank/DDBJ databases">
        <title>Genome Sequence of Nemania bipapillata.</title>
        <authorList>
            <person name="Buettner E."/>
        </authorList>
    </citation>
    <scope>NUCLEOTIDE SEQUENCE</scope>
    <source>
        <strain evidence="1">CP14</strain>
    </source>
</reference>
<gene>
    <name evidence="1" type="ORF">ONZ43_g2534</name>
</gene>
<organism evidence="1 2">
    <name type="scientific">Nemania bipapillata</name>
    <dbReference type="NCBI Taxonomy" id="110536"/>
    <lineage>
        <taxon>Eukaryota</taxon>
        <taxon>Fungi</taxon>
        <taxon>Dikarya</taxon>
        <taxon>Ascomycota</taxon>
        <taxon>Pezizomycotina</taxon>
        <taxon>Sordariomycetes</taxon>
        <taxon>Xylariomycetidae</taxon>
        <taxon>Xylariales</taxon>
        <taxon>Xylariaceae</taxon>
        <taxon>Nemania</taxon>
    </lineage>
</organism>
<protein>
    <submittedName>
        <fullName evidence="1">Uncharacterized protein</fullName>
    </submittedName>
</protein>
<evidence type="ECO:0000313" key="2">
    <source>
        <dbReference type="Proteomes" id="UP001153334"/>
    </source>
</evidence>